<proteinExistence type="predicted"/>
<evidence type="ECO:0000256" key="1">
    <source>
        <dbReference type="ARBA" id="ARBA00022734"/>
    </source>
</evidence>
<dbReference type="InterPro" id="IPR013320">
    <property type="entry name" value="ConA-like_dom_sf"/>
</dbReference>
<evidence type="ECO:0000313" key="5">
    <source>
        <dbReference type="WBParaSite" id="HCON_00065630-00001"/>
    </source>
</evidence>
<sequence>MSCVQFSTEIYNPSNPIEVPVKGFTYGQRLRVVLKPTDKKDKKFYINLKNGDDIIVHFNPRLKDEALVFNSFYQGSWQYEERASVVFPFKKNEIYTIEFVATGQNSVTVHLNGMLLYEFKERQSGWSVSSIEVGGDVFVHSIHIG</sequence>
<dbReference type="WBParaSite" id="HCON_00065630-00001">
    <property type="protein sequence ID" value="HCON_00065630-00001"/>
    <property type="gene ID" value="HCON_00065630"/>
</dbReference>
<dbReference type="OMA" id="GWESEDR"/>
<feature type="domain" description="Galectin" evidence="3">
    <location>
        <begin position="16"/>
        <end position="145"/>
    </location>
</feature>
<protein>
    <recommendedName>
        <fullName evidence="2">Galectin</fullName>
    </recommendedName>
</protein>
<dbReference type="InterPro" id="IPR044156">
    <property type="entry name" value="Galectin-like"/>
</dbReference>
<dbReference type="PANTHER" id="PTHR11346:SF173">
    <property type="entry name" value="GALECTIN"/>
    <property type="match status" value="1"/>
</dbReference>
<dbReference type="SMART" id="SM00908">
    <property type="entry name" value="Gal-bind_lectin"/>
    <property type="match status" value="1"/>
</dbReference>
<name>A0A7I5E8C5_HAECO</name>
<keyword evidence="1 2" id="KW-0430">Lectin</keyword>
<dbReference type="GO" id="GO:0016936">
    <property type="term" value="F:galactoside binding"/>
    <property type="evidence" value="ECO:0007669"/>
    <property type="project" value="TreeGrafter"/>
</dbReference>
<dbReference type="Pfam" id="PF00337">
    <property type="entry name" value="Gal-bind_lectin"/>
    <property type="match status" value="1"/>
</dbReference>
<evidence type="ECO:0000259" key="3">
    <source>
        <dbReference type="PROSITE" id="PS51304"/>
    </source>
</evidence>
<dbReference type="AlphaFoldDB" id="A0A7I5E8C5"/>
<evidence type="ECO:0000256" key="2">
    <source>
        <dbReference type="RuleBase" id="RU102079"/>
    </source>
</evidence>
<dbReference type="InterPro" id="IPR001079">
    <property type="entry name" value="Galectin_CRD"/>
</dbReference>
<accession>A0A7I5E8C5</accession>
<keyword evidence="4" id="KW-1185">Reference proteome</keyword>
<dbReference type="Proteomes" id="UP000025227">
    <property type="component" value="Unplaced"/>
</dbReference>
<dbReference type="PROSITE" id="PS51304">
    <property type="entry name" value="GALECTIN"/>
    <property type="match status" value="1"/>
</dbReference>
<dbReference type="SMART" id="SM00276">
    <property type="entry name" value="GLECT"/>
    <property type="match status" value="1"/>
</dbReference>
<dbReference type="OrthoDB" id="6251307at2759"/>
<reference evidence="5" key="1">
    <citation type="submission" date="2020-12" db="UniProtKB">
        <authorList>
            <consortium name="WormBaseParasite"/>
        </authorList>
    </citation>
    <scope>IDENTIFICATION</scope>
    <source>
        <strain evidence="5">MHco3</strain>
    </source>
</reference>
<dbReference type="CDD" id="cd00070">
    <property type="entry name" value="GLECT"/>
    <property type="match status" value="1"/>
</dbReference>
<dbReference type="GO" id="GO:0030246">
    <property type="term" value="F:carbohydrate binding"/>
    <property type="evidence" value="ECO:0007669"/>
    <property type="project" value="UniProtKB-UniRule"/>
</dbReference>
<dbReference type="PANTHER" id="PTHR11346">
    <property type="entry name" value="GALECTIN"/>
    <property type="match status" value="1"/>
</dbReference>
<evidence type="ECO:0000313" key="4">
    <source>
        <dbReference type="Proteomes" id="UP000025227"/>
    </source>
</evidence>
<dbReference type="SUPFAM" id="SSF49899">
    <property type="entry name" value="Concanavalin A-like lectins/glucanases"/>
    <property type="match status" value="1"/>
</dbReference>
<organism evidence="4 5">
    <name type="scientific">Haemonchus contortus</name>
    <name type="common">Barber pole worm</name>
    <dbReference type="NCBI Taxonomy" id="6289"/>
    <lineage>
        <taxon>Eukaryota</taxon>
        <taxon>Metazoa</taxon>
        <taxon>Ecdysozoa</taxon>
        <taxon>Nematoda</taxon>
        <taxon>Chromadorea</taxon>
        <taxon>Rhabditida</taxon>
        <taxon>Rhabditina</taxon>
        <taxon>Rhabditomorpha</taxon>
        <taxon>Strongyloidea</taxon>
        <taxon>Trichostrongylidae</taxon>
        <taxon>Haemonchus</taxon>
    </lineage>
</organism>
<dbReference type="Gene3D" id="2.60.120.200">
    <property type="match status" value="1"/>
</dbReference>